<feature type="compositionally biased region" description="Basic and acidic residues" evidence="1">
    <location>
        <begin position="199"/>
        <end position="210"/>
    </location>
</feature>
<gene>
    <name evidence="2" type="ORF">G6011_03109</name>
</gene>
<feature type="compositionally biased region" description="Polar residues" evidence="1">
    <location>
        <begin position="291"/>
        <end position="323"/>
    </location>
</feature>
<feature type="region of interest" description="Disordered" evidence="1">
    <location>
        <begin position="1"/>
        <end position="38"/>
    </location>
</feature>
<name>A0AAD4NST4_9PLEO</name>
<sequence>MPPKQAQQKEKPKAANPSNQTMVTSNAGGQHGGIPDHEIKQNAGVSASMALQAGQKAWELRQAAHGASDAKAREEILAKAINKEIEAESFGKAAKYTQSGAFQGLAAGAGLGVQPGVTIGKLTGALVGGTISTVTGLLGGGIGSVYGAMNGPMWDLGEMASQGVQGVVGDFLPDVKSTPSQKKALEKMVMQTKETQAPSKEELEQMKNDAPDQMPQSWSQSAKDMTAWRPSMPSMPNMPSAKGMGGAMGLGGIGAAMSSWGGQQQQQESSSQPKQAQKQAQKAPSQPEQQTQAPKNSQTKPRQPKTNNTQSPKQEKPQSNGSLEETPKARSQRPPTTRAPVNSQSATQSIQSSQQNQVPSAQQTTGQSKASSQKPQTATKPTDNSGQPKRVSFSDNKENNAPATAQKEKRKLRKLGQQGSTAHKSGNASQASAPKKAPRKLETRKPAA</sequence>
<feature type="compositionally biased region" description="Low complexity" evidence="1">
    <location>
        <begin position="343"/>
        <end position="360"/>
    </location>
</feature>
<keyword evidence="3" id="KW-1185">Reference proteome</keyword>
<feature type="region of interest" description="Disordered" evidence="1">
    <location>
        <begin position="243"/>
        <end position="448"/>
    </location>
</feature>
<feature type="compositionally biased region" description="Polar residues" evidence="1">
    <location>
        <begin position="361"/>
        <end position="387"/>
    </location>
</feature>
<feature type="compositionally biased region" description="Low complexity" evidence="1">
    <location>
        <begin position="263"/>
        <end position="290"/>
    </location>
</feature>
<dbReference type="EMBL" id="JAANER010000002">
    <property type="protein sequence ID" value="KAG9193074.1"/>
    <property type="molecule type" value="Genomic_DNA"/>
</dbReference>
<feature type="compositionally biased region" description="Polar residues" evidence="1">
    <location>
        <begin position="333"/>
        <end position="342"/>
    </location>
</feature>
<dbReference type="AlphaFoldDB" id="A0AAD4NST4"/>
<feature type="compositionally biased region" description="Polar residues" evidence="1">
    <location>
        <begin position="16"/>
        <end position="28"/>
    </location>
</feature>
<accession>A0AAD4NST4</accession>
<organism evidence="2 3">
    <name type="scientific">Alternaria panax</name>
    <dbReference type="NCBI Taxonomy" id="48097"/>
    <lineage>
        <taxon>Eukaryota</taxon>
        <taxon>Fungi</taxon>
        <taxon>Dikarya</taxon>
        <taxon>Ascomycota</taxon>
        <taxon>Pezizomycotina</taxon>
        <taxon>Dothideomycetes</taxon>
        <taxon>Pleosporomycetidae</taxon>
        <taxon>Pleosporales</taxon>
        <taxon>Pleosporineae</taxon>
        <taxon>Pleosporaceae</taxon>
        <taxon>Alternaria</taxon>
        <taxon>Alternaria sect. Panax</taxon>
    </lineage>
</organism>
<protein>
    <submittedName>
        <fullName evidence="2">Uncharacterized protein</fullName>
    </submittedName>
</protein>
<comment type="caution">
    <text evidence="2">The sequence shown here is derived from an EMBL/GenBank/DDBJ whole genome shotgun (WGS) entry which is preliminary data.</text>
</comment>
<reference evidence="2" key="1">
    <citation type="submission" date="2021-07" db="EMBL/GenBank/DDBJ databases">
        <title>Genome Resource of American Ginseng Black Spot Pathogen Alternaria panax.</title>
        <authorList>
            <person name="Qiu C."/>
            <person name="Wang W."/>
            <person name="Liu Z."/>
        </authorList>
    </citation>
    <scope>NUCLEOTIDE SEQUENCE</scope>
    <source>
        <strain evidence="2">BNCC115425</strain>
    </source>
</reference>
<feature type="compositionally biased region" description="Basic and acidic residues" evidence="1">
    <location>
        <begin position="439"/>
        <end position="448"/>
    </location>
</feature>
<evidence type="ECO:0000313" key="2">
    <source>
        <dbReference type="EMBL" id="KAG9193074.1"/>
    </source>
</evidence>
<dbReference type="Proteomes" id="UP001199106">
    <property type="component" value="Unassembled WGS sequence"/>
</dbReference>
<feature type="region of interest" description="Disordered" evidence="1">
    <location>
        <begin position="190"/>
        <end position="220"/>
    </location>
</feature>
<evidence type="ECO:0000256" key="1">
    <source>
        <dbReference type="SAM" id="MobiDB-lite"/>
    </source>
</evidence>
<feature type="compositionally biased region" description="Gly residues" evidence="1">
    <location>
        <begin position="243"/>
        <end position="254"/>
    </location>
</feature>
<proteinExistence type="predicted"/>
<feature type="compositionally biased region" description="Polar residues" evidence="1">
    <location>
        <begin position="417"/>
        <end position="432"/>
    </location>
</feature>
<evidence type="ECO:0000313" key="3">
    <source>
        <dbReference type="Proteomes" id="UP001199106"/>
    </source>
</evidence>